<evidence type="ECO:0000256" key="4">
    <source>
        <dbReference type="ARBA" id="ARBA00022942"/>
    </source>
</evidence>
<dbReference type="PANTHER" id="PTHR12225">
    <property type="entry name" value="ADHESION REGULATING MOLECULE 1 110 KDA CELL MEMBRANE GLYCOPROTEIN"/>
    <property type="match status" value="1"/>
</dbReference>
<keyword evidence="8" id="KW-1185">Reference proteome</keyword>
<dbReference type="PROSITE" id="PS51917">
    <property type="entry name" value="PRU"/>
    <property type="match status" value="1"/>
</dbReference>
<name>A0A061JAX6_TRYRA</name>
<protein>
    <recommendedName>
        <fullName evidence="6">Pru domain-containing protein</fullName>
    </recommendedName>
</protein>
<dbReference type="AlphaFoldDB" id="A0A061JAX6"/>
<dbReference type="PANTHER" id="PTHR12225:SF0">
    <property type="entry name" value="PROTEASOMAL UBIQUITIN RECEPTOR ADRM1"/>
    <property type="match status" value="1"/>
</dbReference>
<evidence type="ECO:0000256" key="5">
    <source>
        <dbReference type="ARBA" id="ARBA00023242"/>
    </source>
</evidence>
<dbReference type="GO" id="GO:0070628">
    <property type="term" value="F:proteasome binding"/>
    <property type="evidence" value="ECO:0007669"/>
    <property type="project" value="TreeGrafter"/>
</dbReference>
<evidence type="ECO:0000259" key="6">
    <source>
        <dbReference type="PROSITE" id="PS51917"/>
    </source>
</evidence>
<accession>A0A061JAX6</accession>
<dbReference type="Pfam" id="PF04683">
    <property type="entry name" value="Rpn13_ADRM1_Pru"/>
    <property type="match status" value="1"/>
</dbReference>
<dbReference type="VEuPathDB" id="TriTrypDB:TRSC58_00743"/>
<gene>
    <name evidence="7" type="ORF">TRSC58_00743</name>
</gene>
<evidence type="ECO:0000256" key="1">
    <source>
        <dbReference type="ARBA" id="ARBA00004123"/>
    </source>
</evidence>
<dbReference type="InterPro" id="IPR044868">
    <property type="entry name" value="Rpn13/ADRM1_Pru"/>
</dbReference>
<dbReference type="GO" id="GO:0005737">
    <property type="term" value="C:cytoplasm"/>
    <property type="evidence" value="ECO:0007669"/>
    <property type="project" value="UniProtKB-SubCell"/>
</dbReference>
<evidence type="ECO:0000313" key="7">
    <source>
        <dbReference type="EMBL" id="ESL11505.1"/>
    </source>
</evidence>
<dbReference type="EMBL" id="AUPL01000743">
    <property type="protein sequence ID" value="ESL11505.1"/>
    <property type="molecule type" value="Genomic_DNA"/>
</dbReference>
<keyword evidence="4" id="KW-0647">Proteasome</keyword>
<feature type="domain" description="Pru" evidence="6">
    <location>
        <begin position="17"/>
        <end position="130"/>
    </location>
</feature>
<evidence type="ECO:0000256" key="2">
    <source>
        <dbReference type="ARBA" id="ARBA00004496"/>
    </source>
</evidence>
<dbReference type="Gene3D" id="2.30.29.70">
    <property type="entry name" value="Proteasomal ubiquitin receptor Rpn13/ADRM1"/>
    <property type="match status" value="1"/>
</dbReference>
<evidence type="ECO:0000313" key="8">
    <source>
        <dbReference type="Proteomes" id="UP000031737"/>
    </source>
</evidence>
<dbReference type="InterPro" id="IPR006773">
    <property type="entry name" value="Rpn13/ADRM1"/>
</dbReference>
<dbReference type="Proteomes" id="UP000031737">
    <property type="component" value="Unassembled WGS sequence"/>
</dbReference>
<dbReference type="GO" id="GO:0008541">
    <property type="term" value="C:proteasome regulatory particle, lid subcomplex"/>
    <property type="evidence" value="ECO:0007669"/>
    <property type="project" value="TreeGrafter"/>
</dbReference>
<organism evidence="7 8">
    <name type="scientific">Trypanosoma rangeli SC58</name>
    <dbReference type="NCBI Taxonomy" id="429131"/>
    <lineage>
        <taxon>Eukaryota</taxon>
        <taxon>Discoba</taxon>
        <taxon>Euglenozoa</taxon>
        <taxon>Kinetoplastea</taxon>
        <taxon>Metakinetoplastina</taxon>
        <taxon>Trypanosomatida</taxon>
        <taxon>Trypanosomatidae</taxon>
        <taxon>Trypanosoma</taxon>
        <taxon>Herpetosoma</taxon>
    </lineage>
</organism>
<dbReference type="OrthoDB" id="340431at2759"/>
<keyword evidence="3" id="KW-0963">Cytoplasm</keyword>
<dbReference type="InterPro" id="IPR038108">
    <property type="entry name" value="RPN13_DEUBAD_sf"/>
</dbReference>
<reference evidence="7 8" key="1">
    <citation type="submission" date="2013-07" db="EMBL/GenBank/DDBJ databases">
        <authorList>
            <person name="Stoco P.H."/>
            <person name="Wagner G."/>
            <person name="Gerber A."/>
            <person name="Zaha A."/>
            <person name="Thompson C."/>
            <person name="Bartholomeu D.C."/>
            <person name="Luckemeyer D.D."/>
            <person name="Bahia D."/>
            <person name="Loreto E."/>
            <person name="Prestes E.B."/>
            <person name="Lima F.M."/>
            <person name="Rodrigues-Luiz G."/>
            <person name="Vallejo G.A."/>
            <person name="Filho J.F."/>
            <person name="Monteiro K.M."/>
            <person name="Tyler K.M."/>
            <person name="de Almeida L.G."/>
            <person name="Ortiz M.F."/>
            <person name="Siervo M.A."/>
            <person name="de Moraes M.H."/>
            <person name="Cunha O.L."/>
            <person name="Mendonca-Neto R."/>
            <person name="Silva R."/>
            <person name="Teixeira S.M."/>
            <person name="Murta S.M."/>
            <person name="Sincero T.C."/>
            <person name="Mendes T.A."/>
            <person name="Urmenyi T.P."/>
            <person name="Silva V.G."/>
            <person name="da Rocha W.D."/>
            <person name="Andersson B."/>
            <person name="Romanha A.J."/>
            <person name="Steindel M."/>
            <person name="de Vasconcelos A.T."/>
            <person name="Grisard E.C."/>
        </authorList>
    </citation>
    <scope>NUCLEOTIDE SEQUENCE [LARGE SCALE GENOMIC DNA]</scope>
    <source>
        <strain evidence="7 8">SC58</strain>
    </source>
</reference>
<dbReference type="GO" id="GO:0005634">
    <property type="term" value="C:nucleus"/>
    <property type="evidence" value="ECO:0007669"/>
    <property type="project" value="UniProtKB-SubCell"/>
</dbReference>
<dbReference type="Gene3D" id="1.10.2020.20">
    <property type="match status" value="1"/>
</dbReference>
<evidence type="ECO:0000256" key="3">
    <source>
        <dbReference type="ARBA" id="ARBA00022490"/>
    </source>
</evidence>
<dbReference type="InterPro" id="IPR038633">
    <property type="entry name" value="Rpn13/ADRM1_Pru_sf"/>
</dbReference>
<comment type="caution">
    <text evidence="7">The sequence shown here is derived from an EMBL/GenBank/DDBJ whole genome shotgun (WGS) entry which is preliminary data.</text>
</comment>
<sequence>MDGGGGAFPSAQVNLMTPNPRIIKVPAGRMVLQDGVVRPLLGRGLLCLLRDTLMDELILTWISVDGSEEQRFPLPRGRVRLSWVEKCTSGRVMLFDVDNGKQLFFFWMQSRSTELADKTMRRLQHVLERHRHHLIPPRLNAIKMSTFRRVLGEVWEEAVAQDVDLDELLSSSKLIEALQEDPEFYRSRLMQHLPPSIATTADTPLDLVSLVQDSQVQWASVILSIMLRRKDTSNYLSTLFLDTAAPWSLSVIAFIMQIIQTYSGR</sequence>
<keyword evidence="5" id="KW-0539">Nucleus</keyword>
<proteinExistence type="predicted"/>
<comment type="subcellular location">
    <subcellularLocation>
        <location evidence="2">Cytoplasm</location>
    </subcellularLocation>
    <subcellularLocation>
        <location evidence="1">Nucleus</location>
    </subcellularLocation>
</comment>
<dbReference type="GO" id="GO:0061133">
    <property type="term" value="F:endopeptidase activator activity"/>
    <property type="evidence" value="ECO:0007669"/>
    <property type="project" value="TreeGrafter"/>
</dbReference>